<dbReference type="KEGG" id="cts:Ctha_0772"/>
<dbReference type="OrthoDB" id="9808460at2"/>
<feature type="transmembrane region" description="Helical" evidence="1">
    <location>
        <begin position="86"/>
        <end position="110"/>
    </location>
</feature>
<proteinExistence type="predicted"/>
<keyword evidence="3" id="KW-1185">Reference proteome</keyword>
<dbReference type="eggNOG" id="COG2839">
    <property type="taxonomic scope" value="Bacteria"/>
</dbReference>
<evidence type="ECO:0000313" key="2">
    <source>
        <dbReference type="EMBL" id="ACF13240.1"/>
    </source>
</evidence>
<protein>
    <recommendedName>
        <fullName evidence="4">DUF456 domain-containing protein</fullName>
    </recommendedName>
</protein>
<feature type="transmembrane region" description="Helical" evidence="1">
    <location>
        <begin position="46"/>
        <end position="65"/>
    </location>
</feature>
<evidence type="ECO:0008006" key="4">
    <source>
        <dbReference type="Google" id="ProtNLM"/>
    </source>
</evidence>
<reference evidence="2 3" key="1">
    <citation type="submission" date="2008-06" db="EMBL/GenBank/DDBJ databases">
        <title>Complete sequence of Chloroherpeton thalassium ATCC 35110.</title>
        <authorList>
            <consortium name="US DOE Joint Genome Institute"/>
            <person name="Lucas S."/>
            <person name="Copeland A."/>
            <person name="Lapidus A."/>
            <person name="Glavina del Rio T."/>
            <person name="Dalin E."/>
            <person name="Tice H."/>
            <person name="Bruce D."/>
            <person name="Goodwin L."/>
            <person name="Pitluck S."/>
            <person name="Schmutz J."/>
            <person name="Larimer F."/>
            <person name="Land M."/>
            <person name="Hauser L."/>
            <person name="Kyrpides N."/>
            <person name="Mikhailova N."/>
            <person name="Liu Z."/>
            <person name="Li T."/>
            <person name="Zhao F."/>
            <person name="Overmann J."/>
            <person name="Bryant D.A."/>
            <person name="Richardson P."/>
        </authorList>
    </citation>
    <scope>NUCLEOTIDE SEQUENCE [LARGE SCALE GENOMIC DNA]</scope>
    <source>
        <strain evidence="3">ATCC 35110 / GB-78</strain>
    </source>
</reference>
<keyword evidence="1" id="KW-0812">Transmembrane</keyword>
<keyword evidence="1" id="KW-1133">Transmembrane helix</keyword>
<dbReference type="InterPro" id="IPR007403">
    <property type="entry name" value="DUF456"/>
</dbReference>
<accession>B3QWC7</accession>
<gene>
    <name evidence="2" type="ordered locus">Ctha_0772</name>
</gene>
<dbReference type="PANTHER" id="PTHR39165:SF1">
    <property type="entry name" value="DUF456 DOMAIN-CONTAINING PROTEIN"/>
    <property type="match status" value="1"/>
</dbReference>
<evidence type="ECO:0000313" key="3">
    <source>
        <dbReference type="Proteomes" id="UP000001208"/>
    </source>
</evidence>
<dbReference type="AlphaFoldDB" id="B3QWC7"/>
<dbReference type="PANTHER" id="PTHR39165">
    <property type="entry name" value="IG HYPOTHETICAL 17883"/>
    <property type="match status" value="1"/>
</dbReference>
<sequence>MDSMVLLWILSVVLMVAGFVGLIVPALPGPPLLFVGMLIGAWAEDFAHIGWVTLLILFVLMLLTYGADFMASAYGAKRYGASNRAMLGSAIGGIVGLFFGLPGVLLGPFIGAVLGELSLKRNLNEAGRAGFGATLGLVLGAAAKIALAFTMLGVFLIARFVS</sequence>
<keyword evidence="1" id="KW-0472">Membrane</keyword>
<dbReference type="RefSeq" id="WP_012499324.1">
    <property type="nucleotide sequence ID" value="NC_011026.1"/>
</dbReference>
<evidence type="ECO:0000256" key="1">
    <source>
        <dbReference type="SAM" id="Phobius"/>
    </source>
</evidence>
<dbReference type="HOGENOM" id="CLU_109297_0_0_10"/>
<organism evidence="2 3">
    <name type="scientific">Chloroherpeton thalassium (strain ATCC 35110 / GB-78)</name>
    <dbReference type="NCBI Taxonomy" id="517418"/>
    <lineage>
        <taxon>Bacteria</taxon>
        <taxon>Pseudomonadati</taxon>
        <taxon>Chlorobiota</taxon>
        <taxon>Chlorobiia</taxon>
        <taxon>Chlorobiales</taxon>
        <taxon>Chloroherpetonaceae</taxon>
        <taxon>Chloroherpeton</taxon>
    </lineage>
</organism>
<dbReference type="Pfam" id="PF04306">
    <property type="entry name" value="DUF456"/>
    <property type="match status" value="1"/>
</dbReference>
<dbReference type="EMBL" id="CP001100">
    <property type="protein sequence ID" value="ACF13240.1"/>
    <property type="molecule type" value="Genomic_DNA"/>
</dbReference>
<name>B3QWC7_CHLT3</name>
<feature type="transmembrane region" description="Helical" evidence="1">
    <location>
        <begin position="5"/>
        <end position="26"/>
    </location>
</feature>
<dbReference type="Proteomes" id="UP000001208">
    <property type="component" value="Chromosome"/>
</dbReference>
<dbReference type="STRING" id="517418.Ctha_0772"/>
<feature type="transmembrane region" description="Helical" evidence="1">
    <location>
        <begin position="130"/>
        <end position="158"/>
    </location>
</feature>